<dbReference type="InterPro" id="IPR027159">
    <property type="entry name" value="CBP80"/>
</dbReference>
<feature type="region of interest" description="Disordered" evidence="1">
    <location>
        <begin position="120"/>
        <end position="175"/>
    </location>
</feature>
<proteinExistence type="predicted"/>
<dbReference type="GO" id="GO:0006406">
    <property type="term" value="P:mRNA export from nucleus"/>
    <property type="evidence" value="ECO:0007669"/>
    <property type="project" value="InterPro"/>
</dbReference>
<dbReference type="GO" id="GO:0005634">
    <property type="term" value="C:nucleus"/>
    <property type="evidence" value="ECO:0007669"/>
    <property type="project" value="TreeGrafter"/>
</dbReference>
<evidence type="ECO:0000256" key="1">
    <source>
        <dbReference type="SAM" id="MobiDB-lite"/>
    </source>
</evidence>
<dbReference type="FunFam" id="1.25.40.180:FF:000045">
    <property type="entry name" value="snRNA cap binding complex subunit (Gcr3), putative"/>
    <property type="match status" value="1"/>
</dbReference>
<dbReference type="AlphaFoldDB" id="A0A6A5VBR2"/>
<dbReference type="InterPro" id="IPR015172">
    <property type="entry name" value="MIF4G-like_typ-1"/>
</dbReference>
<evidence type="ECO:0000313" key="5">
    <source>
        <dbReference type="Proteomes" id="UP000800036"/>
    </source>
</evidence>
<dbReference type="InterPro" id="IPR016024">
    <property type="entry name" value="ARM-type_fold"/>
</dbReference>
<feature type="region of interest" description="Disordered" evidence="1">
    <location>
        <begin position="944"/>
        <end position="968"/>
    </location>
</feature>
<organism evidence="4 5">
    <name type="scientific">Bimuria novae-zelandiae CBS 107.79</name>
    <dbReference type="NCBI Taxonomy" id="1447943"/>
    <lineage>
        <taxon>Eukaryota</taxon>
        <taxon>Fungi</taxon>
        <taxon>Dikarya</taxon>
        <taxon>Ascomycota</taxon>
        <taxon>Pezizomycotina</taxon>
        <taxon>Dothideomycetes</taxon>
        <taxon>Pleosporomycetidae</taxon>
        <taxon>Pleosporales</taxon>
        <taxon>Massarineae</taxon>
        <taxon>Didymosphaeriaceae</taxon>
        <taxon>Bimuria</taxon>
    </lineage>
</organism>
<dbReference type="Proteomes" id="UP000800036">
    <property type="component" value="Unassembled WGS sequence"/>
</dbReference>
<feature type="domain" description="MIF4G-like type 2" evidence="3">
    <location>
        <begin position="670"/>
        <end position="924"/>
    </location>
</feature>
<feature type="region of interest" description="Disordered" evidence="1">
    <location>
        <begin position="1"/>
        <end position="90"/>
    </location>
</feature>
<dbReference type="Pfam" id="PF09088">
    <property type="entry name" value="MIF4G_like"/>
    <property type="match status" value="1"/>
</dbReference>
<protein>
    <submittedName>
        <fullName evidence="4">Cap binding protein</fullName>
    </submittedName>
</protein>
<dbReference type="GO" id="GO:0000184">
    <property type="term" value="P:nuclear-transcribed mRNA catabolic process, nonsense-mediated decay"/>
    <property type="evidence" value="ECO:0007669"/>
    <property type="project" value="TreeGrafter"/>
</dbReference>
<dbReference type="FunFam" id="1.25.40.180:FF:000035">
    <property type="entry name" value="snRNA cap binding complex subunit (Gcr3)"/>
    <property type="match status" value="1"/>
</dbReference>
<dbReference type="EMBL" id="ML976674">
    <property type="protein sequence ID" value="KAF1974581.1"/>
    <property type="molecule type" value="Genomic_DNA"/>
</dbReference>
<dbReference type="GO" id="GO:0003729">
    <property type="term" value="F:mRNA binding"/>
    <property type="evidence" value="ECO:0007669"/>
    <property type="project" value="TreeGrafter"/>
</dbReference>
<feature type="compositionally biased region" description="Basic residues" evidence="1">
    <location>
        <begin position="129"/>
        <end position="138"/>
    </location>
</feature>
<gene>
    <name evidence="4" type="ORF">BU23DRAFT_461463</name>
</gene>
<name>A0A6A5VBR2_9PLEO</name>
<dbReference type="Gene3D" id="1.25.40.180">
    <property type="match status" value="3"/>
</dbReference>
<dbReference type="Pfam" id="PF09090">
    <property type="entry name" value="MIF4G_like_2"/>
    <property type="match status" value="1"/>
</dbReference>
<dbReference type="GO" id="GO:0005846">
    <property type="term" value="C:nuclear cap binding complex"/>
    <property type="evidence" value="ECO:0007669"/>
    <property type="project" value="InterPro"/>
</dbReference>
<dbReference type="GO" id="GO:0000339">
    <property type="term" value="F:RNA cap binding"/>
    <property type="evidence" value="ECO:0007669"/>
    <property type="project" value="InterPro"/>
</dbReference>
<keyword evidence="5" id="KW-1185">Reference proteome</keyword>
<reference evidence="4" key="1">
    <citation type="journal article" date="2020" name="Stud. Mycol.">
        <title>101 Dothideomycetes genomes: a test case for predicting lifestyles and emergence of pathogens.</title>
        <authorList>
            <person name="Haridas S."/>
            <person name="Albert R."/>
            <person name="Binder M."/>
            <person name="Bloem J."/>
            <person name="Labutti K."/>
            <person name="Salamov A."/>
            <person name="Andreopoulos B."/>
            <person name="Baker S."/>
            <person name="Barry K."/>
            <person name="Bills G."/>
            <person name="Bluhm B."/>
            <person name="Cannon C."/>
            <person name="Castanera R."/>
            <person name="Culley D."/>
            <person name="Daum C."/>
            <person name="Ezra D."/>
            <person name="Gonzalez J."/>
            <person name="Henrissat B."/>
            <person name="Kuo A."/>
            <person name="Liang C."/>
            <person name="Lipzen A."/>
            <person name="Lutzoni F."/>
            <person name="Magnuson J."/>
            <person name="Mondo S."/>
            <person name="Nolan M."/>
            <person name="Ohm R."/>
            <person name="Pangilinan J."/>
            <person name="Park H.-J."/>
            <person name="Ramirez L."/>
            <person name="Alfaro M."/>
            <person name="Sun H."/>
            <person name="Tritt A."/>
            <person name="Yoshinaga Y."/>
            <person name="Zwiers L.-H."/>
            <person name="Turgeon B."/>
            <person name="Goodwin S."/>
            <person name="Spatafora J."/>
            <person name="Crous P."/>
            <person name="Grigoriev I."/>
        </authorList>
    </citation>
    <scope>NUCLEOTIDE SEQUENCE</scope>
    <source>
        <strain evidence="4">CBS 107.79</strain>
    </source>
</reference>
<dbReference type="SUPFAM" id="SSF48371">
    <property type="entry name" value="ARM repeat"/>
    <property type="match status" value="3"/>
</dbReference>
<accession>A0A6A5VBR2</accession>
<sequence>MHPERVSLIRDGPSSINDARACQAAGSDASSPEQPRTASRRDVEAGSVANRSSPPRHRHDRSRTRSRDRPLYPDCYTPRSSRRDRANDSIQTSRVRHLFKDVPIEERGISALVSSMTDMDVGKDDRYRGSGHRGGNKRRRDDEDDYHYSPGGRDRRGPQRRRYDDGPPRRRYEEPAPAKLRRMILHIASSTKLPQDEAIEIAEYLRDHFDEEDARAEFYDTLVQLIIEQPLKIPFVAAVIFYGNQVKTEIAAEAIKRAGDLLQEAVNTGQWKEFKLFMRFFACLAGLFEEDGVFAFLGQLFDTVIDLQSANENDVVGIELVKIILLTIPYAIVASGSRYHEKAQELLNNTGIVAGNMLPMESLIHTYDNENENKVIGYHSVIGLLQQQLTKESESGWDLACIPKFDPEAIQKKQSEDTLPTAPPTHAFPTFTIPSPVNPGPKPLFPEAYFSLFANHENGTVPKIDDIAASLIRDAIVDTIDQLDFNRDAAAKFLIELDSYWSLDTFAKRGTPFDKFRDVVGDKIMYKSEDMIIDAIFSQLFKLPTAEHKLVYYHSLITSCCKLAPQVIAPSLGRAIRTVYQSLYVMDLELSYRFLDWFTHHLSNFEFRWRWTEWIGELELSKLHPKKAFINAALDKEIRLSFAKRIRSTLPSEMNDLIPARLDEDNSPDFKYDNPVDVPYSAQAKTLIQQLKKKAPAEEVQETIDQIHQLATDQGVTDVLIPSTDAFVTAICRLGAKSLAHVLSCIERGKDRLLQVAGASEPARRQIVASVFEYWKDQPGVAVRIIDMLLNYTILAPMTVIQWVLGESLGAGEGLAESWVYEIVSITVAKVSSRNRQIVNSRVEKGLTQEMIDMVEGTLATDREAARELFKYIEDVLRGFAQGSSDRLIEKETNGELSKEDAEFIKSWGKRWHTVFVRKSAVEEAVVGEQAVEARIKLLAAEPDLEPEAMDTDNANGAAAEEVATNGD</sequence>
<dbReference type="OrthoDB" id="10252707at2759"/>
<evidence type="ECO:0000259" key="3">
    <source>
        <dbReference type="Pfam" id="PF09090"/>
    </source>
</evidence>
<dbReference type="PANTHER" id="PTHR12412">
    <property type="entry name" value="CAP BINDING PROTEIN"/>
    <property type="match status" value="1"/>
</dbReference>
<feature type="compositionally biased region" description="Basic and acidic residues" evidence="1">
    <location>
        <begin position="152"/>
        <end position="175"/>
    </location>
</feature>
<dbReference type="PANTHER" id="PTHR12412:SF2">
    <property type="entry name" value="NUCLEAR CAP-BINDING PROTEIN SUBUNIT 1"/>
    <property type="match status" value="1"/>
</dbReference>
<dbReference type="InterPro" id="IPR015174">
    <property type="entry name" value="MIF4G-like_typ-2"/>
</dbReference>
<evidence type="ECO:0000259" key="2">
    <source>
        <dbReference type="Pfam" id="PF09088"/>
    </source>
</evidence>
<feature type="domain" description="MIF4G-like type 1" evidence="2">
    <location>
        <begin position="462"/>
        <end position="651"/>
    </location>
</feature>
<evidence type="ECO:0000313" key="4">
    <source>
        <dbReference type="EMBL" id="KAF1974581.1"/>
    </source>
</evidence>
<feature type="compositionally biased region" description="Polar residues" evidence="1">
    <location>
        <begin position="28"/>
        <end position="37"/>
    </location>
</feature>